<evidence type="ECO:0000313" key="1">
    <source>
        <dbReference type="EMBL" id="CAD9393060.1"/>
    </source>
</evidence>
<accession>A0A7S2BD43</accession>
<reference evidence="1" key="1">
    <citation type="submission" date="2021-01" db="EMBL/GenBank/DDBJ databases">
        <authorList>
            <person name="Corre E."/>
            <person name="Pelletier E."/>
            <person name="Niang G."/>
            <person name="Scheremetjew M."/>
            <person name="Finn R."/>
            <person name="Kale V."/>
            <person name="Holt S."/>
            <person name="Cochrane G."/>
            <person name="Meng A."/>
            <person name="Brown T."/>
            <person name="Cohen L."/>
        </authorList>
    </citation>
    <scope>NUCLEOTIDE SEQUENCE</scope>
    <source>
        <strain evidence="1">CCMP1381</strain>
    </source>
</reference>
<protein>
    <submittedName>
        <fullName evidence="1">Uncharacterized protein</fullName>
    </submittedName>
</protein>
<gene>
    <name evidence="1" type="ORF">DSPE1174_LOCUS6993</name>
</gene>
<organism evidence="1">
    <name type="scientific">Octactis speculum</name>
    <dbReference type="NCBI Taxonomy" id="3111310"/>
    <lineage>
        <taxon>Eukaryota</taxon>
        <taxon>Sar</taxon>
        <taxon>Stramenopiles</taxon>
        <taxon>Ochrophyta</taxon>
        <taxon>Dictyochophyceae</taxon>
        <taxon>Dictyochales</taxon>
        <taxon>Dictyochaceae</taxon>
        <taxon>Octactis</taxon>
    </lineage>
</organism>
<sequence length="101" mass="10283">MFYNRASIAAATSSPGTLTAPSLSTRNLPLKFHPGSSAPVCCFISFHASLASGPFTSPLDIKNAWGGSGNLAFSYANAAMSAFVANSCPPNSPLGKARTAS</sequence>
<dbReference type="EMBL" id="HBGS01013236">
    <property type="protein sequence ID" value="CAD9393060.1"/>
    <property type="molecule type" value="Transcribed_RNA"/>
</dbReference>
<proteinExistence type="predicted"/>
<dbReference type="AlphaFoldDB" id="A0A7S2BD43"/>
<name>A0A7S2BD43_9STRA</name>